<dbReference type="AlphaFoldDB" id="D0WC36"/>
<evidence type="ECO:0000313" key="3">
    <source>
        <dbReference type="Proteomes" id="UP000003843"/>
    </source>
</evidence>
<sequence length="115" mass="13251">MQKLCQNAAKIITIPAQTPKIRKNVMRKTFLVLMTAAALLSGCAWETYQDGSGKTAVRQKYPAGTPVYYQDGSYSKNMNYNQYRPERRAVLPDQTGNNADEEHRQHWQKPKFQNR</sequence>
<evidence type="ECO:0000313" key="2">
    <source>
        <dbReference type="EMBL" id="EEZ74886.1"/>
    </source>
</evidence>
<reference evidence="2 3" key="1">
    <citation type="submission" date="2009-10" db="EMBL/GenBank/DDBJ databases">
        <authorList>
            <person name="Weinstock G."/>
            <person name="Sodergren E."/>
            <person name="Clifton S."/>
            <person name="Fulton L."/>
            <person name="Fulton B."/>
            <person name="Courtney L."/>
            <person name="Fronick C."/>
            <person name="Harrison M."/>
            <person name="Strong C."/>
            <person name="Farmer C."/>
            <person name="Delahaunty K."/>
            <person name="Markovic C."/>
            <person name="Hall O."/>
            <person name="Minx P."/>
            <person name="Tomlinson C."/>
            <person name="Mitreva M."/>
            <person name="Nelson J."/>
            <person name="Hou S."/>
            <person name="Wollam A."/>
            <person name="Pepin K.H."/>
            <person name="Johnson M."/>
            <person name="Bhonagiri V."/>
            <person name="Nash W.E."/>
            <person name="Warren W."/>
            <person name="Chinwalla A."/>
            <person name="Mardis E.R."/>
            <person name="Wilson R.K."/>
        </authorList>
    </citation>
    <scope>NUCLEOTIDE SEQUENCE [LARGE SCALE GENOMIC DNA]</scope>
    <source>
        <strain evidence="2 3">ATCC 23970</strain>
    </source>
</reference>
<proteinExistence type="predicted"/>
<evidence type="ECO:0000256" key="1">
    <source>
        <dbReference type="SAM" id="MobiDB-lite"/>
    </source>
</evidence>
<comment type="caution">
    <text evidence="2">The sequence shown here is derived from an EMBL/GenBank/DDBJ whole genome shotgun (WGS) entry which is preliminary data.</text>
</comment>
<name>D0WC36_NEILA</name>
<evidence type="ECO:0008006" key="4">
    <source>
        <dbReference type="Google" id="ProtNLM"/>
    </source>
</evidence>
<protein>
    <recommendedName>
        <fullName evidence="4">Lipoprotein</fullName>
    </recommendedName>
</protein>
<feature type="compositionally biased region" description="Basic residues" evidence="1">
    <location>
        <begin position="106"/>
        <end position="115"/>
    </location>
</feature>
<gene>
    <name evidence="2" type="ORF">NEILACOT_05115</name>
</gene>
<dbReference type="EMBL" id="ACEQ02000028">
    <property type="protein sequence ID" value="EEZ74886.1"/>
    <property type="molecule type" value="Genomic_DNA"/>
</dbReference>
<organism evidence="2 3">
    <name type="scientific">Neisseria lactamica ATCC 23970</name>
    <dbReference type="NCBI Taxonomy" id="546265"/>
    <lineage>
        <taxon>Bacteria</taxon>
        <taxon>Pseudomonadati</taxon>
        <taxon>Pseudomonadota</taxon>
        <taxon>Betaproteobacteria</taxon>
        <taxon>Neisseriales</taxon>
        <taxon>Neisseriaceae</taxon>
        <taxon>Neisseria</taxon>
    </lineage>
</organism>
<accession>D0WC36</accession>
<dbReference type="Proteomes" id="UP000003843">
    <property type="component" value="Unassembled WGS sequence"/>
</dbReference>
<feature type="region of interest" description="Disordered" evidence="1">
    <location>
        <begin position="90"/>
        <end position="115"/>
    </location>
</feature>